<proteinExistence type="predicted"/>
<sequence length="91" mass="10057">MRPTRGKRVNCATTRAPKVSDPPGVAHRRMRDIIGALRRLGNELPTRGVRGLVESLSMTVKSAGQRVTPAQREEADEWLARGRGAARRGRE</sequence>
<evidence type="ECO:0000313" key="4">
    <source>
        <dbReference type="Proteomes" id="UP000318416"/>
    </source>
</evidence>
<gene>
    <name evidence="2" type="ORF">FB465_0014</name>
    <name evidence="3" type="ORF">FB465_7192</name>
</gene>
<comment type="caution">
    <text evidence="3">The sequence shown here is derived from an EMBL/GenBank/DDBJ whole genome shotgun (WGS) entry which is preliminary data.</text>
</comment>
<evidence type="ECO:0000313" key="3">
    <source>
        <dbReference type="EMBL" id="TWE21935.1"/>
    </source>
</evidence>
<evidence type="ECO:0000256" key="1">
    <source>
        <dbReference type="SAM" id="MobiDB-lite"/>
    </source>
</evidence>
<dbReference type="Proteomes" id="UP000318416">
    <property type="component" value="Unassembled WGS sequence"/>
</dbReference>
<accession>A0A561F243</accession>
<dbReference type="AlphaFoldDB" id="A0A561F243"/>
<name>A0A561F243_9ACTN</name>
<reference evidence="3 4" key="1">
    <citation type="submission" date="2019-06" db="EMBL/GenBank/DDBJ databases">
        <title>Sequencing the genomes of 1000 actinobacteria strains.</title>
        <authorList>
            <person name="Klenk H.-P."/>
        </authorList>
    </citation>
    <scope>NUCLEOTIDE SEQUENCE [LARGE SCALE GENOMIC DNA]</scope>
    <source>
        <strain evidence="3 4">DSM 41649</strain>
    </source>
</reference>
<evidence type="ECO:0000313" key="2">
    <source>
        <dbReference type="EMBL" id="TWE15144.1"/>
    </source>
</evidence>
<dbReference type="EMBL" id="VIVR01000001">
    <property type="protein sequence ID" value="TWE21935.1"/>
    <property type="molecule type" value="Genomic_DNA"/>
</dbReference>
<feature type="region of interest" description="Disordered" evidence="1">
    <location>
        <begin position="1"/>
        <end position="25"/>
    </location>
</feature>
<protein>
    <submittedName>
        <fullName evidence="3">Uncharacterized protein</fullName>
    </submittedName>
</protein>
<organism evidence="3 4">
    <name type="scientific">Kitasatospora atroaurantiaca</name>
    <dbReference type="NCBI Taxonomy" id="285545"/>
    <lineage>
        <taxon>Bacteria</taxon>
        <taxon>Bacillati</taxon>
        <taxon>Actinomycetota</taxon>
        <taxon>Actinomycetes</taxon>
        <taxon>Kitasatosporales</taxon>
        <taxon>Streptomycetaceae</taxon>
        <taxon>Kitasatospora</taxon>
    </lineage>
</organism>
<keyword evidence="4" id="KW-1185">Reference proteome</keyword>
<dbReference type="EMBL" id="VIVR01000001">
    <property type="protein sequence ID" value="TWE15144.1"/>
    <property type="molecule type" value="Genomic_DNA"/>
</dbReference>